<dbReference type="OrthoDB" id="38993at2157"/>
<evidence type="ECO:0000313" key="8">
    <source>
        <dbReference type="Proteomes" id="UP000257123"/>
    </source>
</evidence>
<dbReference type="InterPro" id="IPR036663">
    <property type="entry name" value="Fumarylacetoacetase_C_sf"/>
</dbReference>
<dbReference type="EMBL" id="NMUE01000013">
    <property type="protein sequence ID" value="RFA96226.1"/>
    <property type="molecule type" value="Genomic_DNA"/>
</dbReference>
<evidence type="ECO:0000313" key="6">
    <source>
        <dbReference type="EMBL" id="RFB00394.1"/>
    </source>
</evidence>
<comment type="caution">
    <text evidence="6">The sequence shown here is derived from an EMBL/GenBank/DDBJ whole genome shotgun (WGS) entry which is preliminary data.</text>
</comment>
<accession>A0A371R776</accession>
<evidence type="ECO:0000256" key="1">
    <source>
        <dbReference type="ARBA" id="ARBA00010211"/>
    </source>
</evidence>
<gene>
    <name evidence="5" type="ORF">CGL51_05315</name>
    <name evidence="6" type="ORF">CGL52_00615</name>
</gene>
<evidence type="ECO:0000259" key="3">
    <source>
        <dbReference type="Pfam" id="PF01557"/>
    </source>
</evidence>
<dbReference type="EMBL" id="NMUF01000001">
    <property type="protein sequence ID" value="RFB00394.1"/>
    <property type="molecule type" value="Genomic_DNA"/>
</dbReference>
<sequence length="287" mass="32000">MKIARIEIGGVVKYGVVRNDYVVIINDLLRPAESGELYKLSEVKLLAPLQPQAVFCALVNSPLMLGARNKEEAREMLGAPKFFLKLPHIVIGPNEVVIAPRSGIRPEAELGVVVYKKLKYATVREAEEAILGYTVFNDVTAPGEFKHDFYYAYRRDPVDGVVKKQLIRGPHFRNKNRDGFAPMGPWIVTPEEIGDVLDITLRSYYDGRLIQEGKLSELIYSPIELLVELSKIVTIPPFSVIATGTPGYIGVEDPSEYRLPAMRTVMAVEADKVGLLENPVEVENFSN</sequence>
<keyword evidence="6" id="KW-0413">Isomerase</keyword>
<dbReference type="PANTHER" id="PTHR42796">
    <property type="entry name" value="FUMARYLACETOACETATE HYDROLASE DOMAIN-CONTAINING PROTEIN 2A-RELATED"/>
    <property type="match status" value="1"/>
</dbReference>
<dbReference type="SUPFAM" id="SSF56529">
    <property type="entry name" value="FAH"/>
    <property type="match status" value="1"/>
</dbReference>
<keyword evidence="2" id="KW-0479">Metal-binding</keyword>
<dbReference type="RefSeq" id="WP_116420956.1">
    <property type="nucleotide sequence ID" value="NZ_NMUE01000013.1"/>
</dbReference>
<name>A0A371R776_9CREN</name>
<dbReference type="Gene3D" id="3.90.850.10">
    <property type="entry name" value="Fumarylacetoacetase-like, C-terminal domain"/>
    <property type="match status" value="1"/>
</dbReference>
<comment type="similarity">
    <text evidence="1">Belongs to the FAH family.</text>
</comment>
<dbReference type="InterPro" id="IPR011234">
    <property type="entry name" value="Fumarylacetoacetase-like_C"/>
</dbReference>
<dbReference type="Pfam" id="PF10370">
    <property type="entry name" value="Rv2993c-like_N"/>
    <property type="match status" value="1"/>
</dbReference>
<evidence type="ECO:0000313" key="5">
    <source>
        <dbReference type="EMBL" id="RFA96226.1"/>
    </source>
</evidence>
<dbReference type="Proteomes" id="UP000257123">
    <property type="component" value="Unassembled WGS sequence"/>
</dbReference>
<dbReference type="GO" id="GO:0044281">
    <property type="term" value="P:small molecule metabolic process"/>
    <property type="evidence" value="ECO:0007669"/>
    <property type="project" value="UniProtKB-ARBA"/>
</dbReference>
<reference evidence="7 8" key="1">
    <citation type="submission" date="2017-07" db="EMBL/GenBank/DDBJ databases">
        <title>Draft genome sequence of aerobic hyperthermophilic archaea, Pyrobaculum aerophilum YKB31 and YKB32.</title>
        <authorList>
            <person name="Mochizuki T."/>
            <person name="Berliner A.J."/>
            <person name="Yoshida-Takashima Y."/>
            <person name="Takaki Y."/>
            <person name="Nunoura T."/>
            <person name="Takai K."/>
        </authorList>
    </citation>
    <scope>NUCLEOTIDE SEQUENCE [LARGE SCALE GENOMIC DNA]</scope>
    <source>
        <strain evidence="5 8">YKB31</strain>
        <strain evidence="6 7">YKB32</strain>
    </source>
</reference>
<dbReference type="InterPro" id="IPR018833">
    <property type="entry name" value="Rv2993c-like_N"/>
</dbReference>
<dbReference type="PANTHER" id="PTHR42796:SF4">
    <property type="entry name" value="FUMARYLACETOACETATE HYDROLASE DOMAIN-CONTAINING PROTEIN 2A"/>
    <property type="match status" value="1"/>
</dbReference>
<dbReference type="InterPro" id="IPR051121">
    <property type="entry name" value="FAH"/>
</dbReference>
<evidence type="ECO:0000256" key="2">
    <source>
        <dbReference type="ARBA" id="ARBA00022723"/>
    </source>
</evidence>
<organism evidence="6 7">
    <name type="scientific">Pyrobaculum aerophilum</name>
    <dbReference type="NCBI Taxonomy" id="13773"/>
    <lineage>
        <taxon>Archaea</taxon>
        <taxon>Thermoproteota</taxon>
        <taxon>Thermoprotei</taxon>
        <taxon>Thermoproteales</taxon>
        <taxon>Thermoproteaceae</taxon>
        <taxon>Pyrobaculum</taxon>
    </lineage>
</organism>
<dbReference type="Pfam" id="PF01557">
    <property type="entry name" value="FAA_hydrolase"/>
    <property type="match status" value="1"/>
</dbReference>
<dbReference type="GO" id="GO:0016853">
    <property type="term" value="F:isomerase activity"/>
    <property type="evidence" value="ECO:0007669"/>
    <property type="project" value="UniProtKB-KW"/>
</dbReference>
<feature type="domain" description="Rv2993c-like N-terminal" evidence="4">
    <location>
        <begin position="1"/>
        <end position="48"/>
    </location>
</feature>
<dbReference type="GO" id="GO:0046872">
    <property type="term" value="F:metal ion binding"/>
    <property type="evidence" value="ECO:0007669"/>
    <property type="project" value="UniProtKB-KW"/>
</dbReference>
<evidence type="ECO:0000313" key="7">
    <source>
        <dbReference type="Proteomes" id="UP000256877"/>
    </source>
</evidence>
<evidence type="ECO:0000259" key="4">
    <source>
        <dbReference type="Pfam" id="PF10370"/>
    </source>
</evidence>
<feature type="domain" description="Fumarylacetoacetase-like C-terminal" evidence="3">
    <location>
        <begin position="54"/>
        <end position="280"/>
    </location>
</feature>
<dbReference type="AlphaFoldDB" id="A0A371R776"/>
<dbReference type="Proteomes" id="UP000256877">
    <property type="component" value="Unassembled WGS sequence"/>
</dbReference>
<proteinExistence type="inferred from homology"/>
<protein>
    <submittedName>
        <fullName evidence="6">2-hydroxyhepta-2,4-diene-1,7-dioate isomerase</fullName>
    </submittedName>
</protein>